<evidence type="ECO:0000313" key="1">
    <source>
        <dbReference type="EMBL" id="KAL1252025.1"/>
    </source>
</evidence>
<reference evidence="1 2" key="1">
    <citation type="submission" date="2023-09" db="EMBL/GenBank/DDBJ databases">
        <authorList>
            <person name="Wang M."/>
        </authorList>
    </citation>
    <scope>NUCLEOTIDE SEQUENCE [LARGE SCALE GENOMIC DNA]</scope>
    <source>
        <strain evidence="1">GT-2023</strain>
        <tissue evidence="1">Liver</tissue>
    </source>
</reference>
<dbReference type="Proteomes" id="UP001558613">
    <property type="component" value="Unassembled WGS sequence"/>
</dbReference>
<gene>
    <name evidence="1" type="ORF">QQF64_019821</name>
</gene>
<sequence length="106" mass="11602">MSKTGGKWTLGVRRSSEQVYARGEGGAPCAVCAPDAFCALRIKSFPVRFETLQPVSAFLPAVIRQLHPWDSHPAHRIPKPRLCKVRIDATVRPASLAYLISTAFIG</sequence>
<accession>A0ABR3LI51</accession>
<proteinExistence type="predicted"/>
<comment type="caution">
    <text evidence="1">The sequence shown here is derived from an EMBL/GenBank/DDBJ whole genome shotgun (WGS) entry which is preliminary data.</text>
</comment>
<dbReference type="EMBL" id="JAYMGO010000022">
    <property type="protein sequence ID" value="KAL1252025.1"/>
    <property type="molecule type" value="Genomic_DNA"/>
</dbReference>
<keyword evidence="2" id="KW-1185">Reference proteome</keyword>
<organism evidence="1 2">
    <name type="scientific">Cirrhinus molitorella</name>
    <name type="common">mud carp</name>
    <dbReference type="NCBI Taxonomy" id="172907"/>
    <lineage>
        <taxon>Eukaryota</taxon>
        <taxon>Metazoa</taxon>
        <taxon>Chordata</taxon>
        <taxon>Craniata</taxon>
        <taxon>Vertebrata</taxon>
        <taxon>Euteleostomi</taxon>
        <taxon>Actinopterygii</taxon>
        <taxon>Neopterygii</taxon>
        <taxon>Teleostei</taxon>
        <taxon>Ostariophysi</taxon>
        <taxon>Cypriniformes</taxon>
        <taxon>Cyprinidae</taxon>
        <taxon>Labeoninae</taxon>
        <taxon>Labeonini</taxon>
        <taxon>Cirrhinus</taxon>
    </lineage>
</organism>
<evidence type="ECO:0000313" key="2">
    <source>
        <dbReference type="Proteomes" id="UP001558613"/>
    </source>
</evidence>
<protein>
    <submittedName>
        <fullName evidence="1">Uncharacterized protein</fullName>
    </submittedName>
</protein>
<name>A0ABR3LI51_9TELE</name>